<evidence type="ECO:0000256" key="1">
    <source>
        <dbReference type="SAM" id="MobiDB-lite"/>
    </source>
</evidence>
<protein>
    <submittedName>
        <fullName evidence="3">Uncharacterized protein</fullName>
    </submittedName>
</protein>
<reference evidence="3 4" key="1">
    <citation type="submission" date="2024-10" db="EMBL/GenBank/DDBJ databases">
        <title>Updated reference genomes for cyclostephanoid diatoms.</title>
        <authorList>
            <person name="Roberts W.R."/>
            <person name="Alverson A.J."/>
        </authorList>
    </citation>
    <scope>NUCLEOTIDE SEQUENCE [LARGE SCALE GENOMIC DNA]</scope>
    <source>
        <strain evidence="3 4">AJA232-27</strain>
    </source>
</reference>
<accession>A0ABD3MCV1</accession>
<feature type="transmembrane region" description="Helical" evidence="2">
    <location>
        <begin position="21"/>
        <end position="42"/>
    </location>
</feature>
<keyword evidence="2" id="KW-0812">Transmembrane</keyword>
<keyword evidence="4" id="KW-1185">Reference proteome</keyword>
<organism evidence="3 4">
    <name type="scientific">Discostella pseudostelligera</name>
    <dbReference type="NCBI Taxonomy" id="259834"/>
    <lineage>
        <taxon>Eukaryota</taxon>
        <taxon>Sar</taxon>
        <taxon>Stramenopiles</taxon>
        <taxon>Ochrophyta</taxon>
        <taxon>Bacillariophyta</taxon>
        <taxon>Coscinodiscophyceae</taxon>
        <taxon>Thalassiosirophycidae</taxon>
        <taxon>Stephanodiscales</taxon>
        <taxon>Stephanodiscaceae</taxon>
        <taxon>Discostella</taxon>
    </lineage>
</organism>
<name>A0ABD3MCV1_9STRA</name>
<feature type="region of interest" description="Disordered" evidence="1">
    <location>
        <begin position="280"/>
        <end position="300"/>
    </location>
</feature>
<comment type="caution">
    <text evidence="3">The sequence shown here is derived from an EMBL/GenBank/DDBJ whole genome shotgun (WGS) entry which is preliminary data.</text>
</comment>
<evidence type="ECO:0000313" key="4">
    <source>
        <dbReference type="Proteomes" id="UP001530293"/>
    </source>
</evidence>
<sequence length="339" mass="36753">MTHRRRDPTTTSRRRRSPRSTLTGAVVVIVAALLHSFLFLPICHARRGALVRDGMNSKSAWDNPLLGRQAGDITMDPDVVAITTRCSKWALDPIAIFPSSCGAGPANDAIQKIVNDVLTNEVRTLPLHVTFRSKTLAGGKRPNWMRASATLGEKDPSVFNLSKKTVPLRAVWTCSNADADTSSISYEEMQNPTLKKKEVGMNVLEDSYEDCLKRLYGKYVELEVLLPKTKRMMNSSGGGGPPPSLVYRVPIQTGHVNPMGMVSKSRAMVTLYPYGRTLATAASTPTPSSSSTSREGGGGDLAIPLGMTNVHLPLGPGLVDPSWAKGRKLFWKGRSVGLI</sequence>
<proteinExistence type="predicted"/>
<feature type="compositionally biased region" description="Low complexity" evidence="1">
    <location>
        <begin position="280"/>
        <end position="293"/>
    </location>
</feature>
<dbReference type="EMBL" id="JALLBG020000172">
    <property type="protein sequence ID" value="KAL3760733.1"/>
    <property type="molecule type" value="Genomic_DNA"/>
</dbReference>
<gene>
    <name evidence="3" type="ORF">ACHAWU_003641</name>
</gene>
<dbReference type="Proteomes" id="UP001530293">
    <property type="component" value="Unassembled WGS sequence"/>
</dbReference>
<keyword evidence="2" id="KW-0472">Membrane</keyword>
<evidence type="ECO:0000313" key="3">
    <source>
        <dbReference type="EMBL" id="KAL3760733.1"/>
    </source>
</evidence>
<dbReference type="AlphaFoldDB" id="A0ABD3MCV1"/>
<keyword evidence="2" id="KW-1133">Transmembrane helix</keyword>
<evidence type="ECO:0000256" key="2">
    <source>
        <dbReference type="SAM" id="Phobius"/>
    </source>
</evidence>